<evidence type="ECO:0000256" key="3">
    <source>
        <dbReference type="ARBA" id="ARBA00022859"/>
    </source>
</evidence>
<keyword evidence="3" id="KW-0391">Immunity</keyword>
<dbReference type="AlphaFoldDB" id="A0A8D0F4R4"/>
<dbReference type="InterPro" id="IPR013783">
    <property type="entry name" value="Ig-like_fold"/>
</dbReference>
<evidence type="ECO:0000313" key="13">
    <source>
        <dbReference type="Ensembl" id="ENSSOCP00000009413.1"/>
    </source>
</evidence>
<dbReference type="InterPro" id="IPR011162">
    <property type="entry name" value="MHC_I/II-like_Ag-recog"/>
</dbReference>
<dbReference type="PROSITE" id="PS00290">
    <property type="entry name" value="IG_MHC"/>
    <property type="match status" value="1"/>
</dbReference>
<dbReference type="InterPro" id="IPR036179">
    <property type="entry name" value="Ig-like_dom_sf"/>
</dbReference>
<dbReference type="CDD" id="cd05766">
    <property type="entry name" value="IgC1_MHC_II_beta"/>
    <property type="match status" value="1"/>
</dbReference>
<accession>A0A8D0F4R4</accession>
<dbReference type="SMART" id="SM00407">
    <property type="entry name" value="IGc1"/>
    <property type="match status" value="1"/>
</dbReference>
<evidence type="ECO:0000259" key="12">
    <source>
        <dbReference type="PROSITE" id="PS50835"/>
    </source>
</evidence>
<keyword evidence="7" id="KW-1015">Disulfide bond</keyword>
<organism evidence="13 14">
    <name type="scientific">Strix occidentalis caurina</name>
    <name type="common">northern spotted owl</name>
    <dbReference type="NCBI Taxonomy" id="311401"/>
    <lineage>
        <taxon>Eukaryota</taxon>
        <taxon>Metazoa</taxon>
        <taxon>Chordata</taxon>
        <taxon>Craniata</taxon>
        <taxon>Vertebrata</taxon>
        <taxon>Euteleostomi</taxon>
        <taxon>Archelosauria</taxon>
        <taxon>Archosauria</taxon>
        <taxon>Dinosauria</taxon>
        <taxon>Saurischia</taxon>
        <taxon>Theropoda</taxon>
        <taxon>Coelurosauria</taxon>
        <taxon>Aves</taxon>
        <taxon>Neognathae</taxon>
        <taxon>Neoaves</taxon>
        <taxon>Telluraves</taxon>
        <taxon>Strigiformes</taxon>
        <taxon>Strigidae</taxon>
        <taxon>Strix</taxon>
    </lineage>
</organism>
<comment type="subcellular location">
    <subcellularLocation>
        <location evidence="1">Membrane</location>
        <topology evidence="1">Single-pass type I membrane protein</topology>
    </subcellularLocation>
</comment>
<evidence type="ECO:0000313" key="14">
    <source>
        <dbReference type="Proteomes" id="UP000694551"/>
    </source>
</evidence>
<feature type="chain" id="PRO_5034590874" description="Ig-like domain-containing protein" evidence="11">
    <location>
        <begin position="24"/>
        <end position="362"/>
    </location>
</feature>
<feature type="region of interest" description="Disordered" evidence="10">
    <location>
        <begin position="225"/>
        <end position="281"/>
    </location>
</feature>
<keyword evidence="11" id="KW-0732">Signal</keyword>
<dbReference type="Proteomes" id="UP000694551">
    <property type="component" value="Unplaced"/>
</dbReference>
<dbReference type="SMART" id="SM00921">
    <property type="entry name" value="MHC_II_beta"/>
    <property type="match status" value="1"/>
</dbReference>
<dbReference type="InterPro" id="IPR003597">
    <property type="entry name" value="Ig_C1-set"/>
</dbReference>
<sequence>METGRVVGAGAVLVALVVLGAHAAGGEEPSGVFLEMHDAECQYLNGTERVRFVDRYIHNREQLLHFDSDVGLFVYWNSQPELLEYKRTGVDWFCRKSYEVSTPFITERKVEPKVRVAPVQSSSLPQTDRLACYVTGFYPAQIEVKWFQNGREETERVVSTDVIPNGDWTYQVLVMLETTPQRGDTYTCQVEHVSLQHPVSQRWGKGLRGPWGGWGGGWAPPALTPCSGPRRAAVGRRPQQDADGGGGLRAGAHLPGAGTRPLRAQEGEWGDTGGWPRGISRTPADMVSLCFRAPRSPGCRYRPPPPRSPIPAWARVPRAPRGSAARGSASGESVSPAGAGAEPWGRAVPRPGAHPLFSPQGS</sequence>
<evidence type="ECO:0000256" key="1">
    <source>
        <dbReference type="ARBA" id="ARBA00004479"/>
    </source>
</evidence>
<evidence type="ECO:0000256" key="5">
    <source>
        <dbReference type="ARBA" id="ARBA00023130"/>
    </source>
</evidence>
<evidence type="ECO:0000256" key="6">
    <source>
        <dbReference type="ARBA" id="ARBA00023136"/>
    </source>
</evidence>
<dbReference type="Pfam" id="PF07654">
    <property type="entry name" value="C1-set"/>
    <property type="match status" value="1"/>
</dbReference>
<evidence type="ECO:0000256" key="2">
    <source>
        <dbReference type="ARBA" id="ARBA00022692"/>
    </source>
</evidence>
<feature type="compositionally biased region" description="Low complexity" evidence="10">
    <location>
        <begin position="310"/>
        <end position="335"/>
    </location>
</feature>
<dbReference type="InterPro" id="IPR014745">
    <property type="entry name" value="MHC_II_a/b_N"/>
</dbReference>
<evidence type="ECO:0000256" key="9">
    <source>
        <dbReference type="ARBA" id="ARBA00023182"/>
    </source>
</evidence>
<dbReference type="SUPFAM" id="SSF54452">
    <property type="entry name" value="MHC antigen-recognition domain"/>
    <property type="match status" value="1"/>
</dbReference>
<reference evidence="13" key="2">
    <citation type="submission" date="2025-09" db="UniProtKB">
        <authorList>
            <consortium name="Ensembl"/>
        </authorList>
    </citation>
    <scope>IDENTIFICATION</scope>
</reference>
<protein>
    <recommendedName>
        <fullName evidence="12">Ig-like domain-containing protein</fullName>
    </recommendedName>
</protein>
<keyword evidence="6" id="KW-0472">Membrane</keyword>
<dbReference type="Ensembl" id="ENSSOCT00000009655.1">
    <property type="protein sequence ID" value="ENSSOCP00000009413.1"/>
    <property type="gene ID" value="ENSSOCG00000006793.1"/>
</dbReference>
<dbReference type="Pfam" id="PF00969">
    <property type="entry name" value="MHC_II_beta"/>
    <property type="match status" value="1"/>
</dbReference>
<dbReference type="PROSITE" id="PS50835">
    <property type="entry name" value="IG_LIKE"/>
    <property type="match status" value="1"/>
</dbReference>
<dbReference type="InterPro" id="IPR007110">
    <property type="entry name" value="Ig-like_dom"/>
</dbReference>
<dbReference type="PANTHER" id="PTHR19944">
    <property type="entry name" value="MHC CLASS II-RELATED"/>
    <property type="match status" value="1"/>
</dbReference>
<evidence type="ECO:0000256" key="7">
    <source>
        <dbReference type="ARBA" id="ARBA00023157"/>
    </source>
</evidence>
<dbReference type="GO" id="GO:0002504">
    <property type="term" value="P:antigen processing and presentation of peptide or polysaccharide antigen via MHC class II"/>
    <property type="evidence" value="ECO:0007669"/>
    <property type="project" value="UniProtKB-KW"/>
</dbReference>
<evidence type="ECO:0000256" key="10">
    <source>
        <dbReference type="SAM" id="MobiDB-lite"/>
    </source>
</evidence>
<name>A0A8D0F4R4_STROC</name>
<dbReference type="GO" id="GO:0002250">
    <property type="term" value="P:adaptive immune response"/>
    <property type="evidence" value="ECO:0007669"/>
    <property type="project" value="UniProtKB-KW"/>
</dbReference>
<dbReference type="Gene3D" id="2.60.40.10">
    <property type="entry name" value="Immunoglobulins"/>
    <property type="match status" value="1"/>
</dbReference>
<reference evidence="13" key="1">
    <citation type="submission" date="2025-08" db="UniProtKB">
        <authorList>
            <consortium name="Ensembl"/>
        </authorList>
    </citation>
    <scope>IDENTIFICATION</scope>
</reference>
<dbReference type="InterPro" id="IPR050160">
    <property type="entry name" value="MHC/Immunoglobulin"/>
</dbReference>
<dbReference type="InterPro" id="IPR003006">
    <property type="entry name" value="Ig/MHC_CS"/>
</dbReference>
<proteinExistence type="predicted"/>
<dbReference type="InterPro" id="IPR000353">
    <property type="entry name" value="MHC_II_b_N"/>
</dbReference>
<evidence type="ECO:0000256" key="4">
    <source>
        <dbReference type="ARBA" id="ARBA00022989"/>
    </source>
</evidence>
<keyword evidence="2" id="KW-0812">Transmembrane</keyword>
<dbReference type="Gene3D" id="3.10.320.10">
    <property type="entry name" value="Class II Histocompatibility Antigen, M Beta Chain, Chain B, domain 1"/>
    <property type="match status" value="1"/>
</dbReference>
<feature type="domain" description="Ig-like" evidence="12">
    <location>
        <begin position="112"/>
        <end position="200"/>
    </location>
</feature>
<dbReference type="PANTHER" id="PTHR19944:SF99">
    <property type="entry name" value="HLA CLASS II HISTOCOMPATIBILITY ANTIGEN, DRB1 BETA CHAIN"/>
    <property type="match status" value="1"/>
</dbReference>
<evidence type="ECO:0000256" key="11">
    <source>
        <dbReference type="SAM" id="SignalP"/>
    </source>
</evidence>
<keyword evidence="4" id="KW-1133">Transmembrane helix</keyword>
<feature type="signal peptide" evidence="11">
    <location>
        <begin position="1"/>
        <end position="23"/>
    </location>
</feature>
<keyword evidence="5" id="KW-1064">Adaptive immunity</keyword>
<keyword evidence="9" id="KW-0491">MHC II</keyword>
<dbReference type="GO" id="GO:0042613">
    <property type="term" value="C:MHC class II protein complex"/>
    <property type="evidence" value="ECO:0007669"/>
    <property type="project" value="UniProtKB-KW"/>
</dbReference>
<dbReference type="FunFam" id="2.60.40.10:FF:000116">
    <property type="entry name" value="HLA class II histocompatibility antigen, DRB1-1 beta chain"/>
    <property type="match status" value="1"/>
</dbReference>
<dbReference type="SUPFAM" id="SSF48726">
    <property type="entry name" value="Immunoglobulin"/>
    <property type="match status" value="1"/>
</dbReference>
<feature type="region of interest" description="Disordered" evidence="10">
    <location>
        <begin position="295"/>
        <end position="362"/>
    </location>
</feature>
<keyword evidence="14" id="KW-1185">Reference proteome</keyword>
<evidence type="ECO:0000256" key="8">
    <source>
        <dbReference type="ARBA" id="ARBA00023180"/>
    </source>
</evidence>
<keyword evidence="8" id="KW-0325">Glycoprotein</keyword>